<name>A0A1A6C018_9GAMM</name>
<evidence type="ECO:0000313" key="2">
    <source>
        <dbReference type="Proteomes" id="UP000029273"/>
    </source>
</evidence>
<evidence type="ECO:0000313" key="1">
    <source>
        <dbReference type="EMBL" id="OBS07904.1"/>
    </source>
</evidence>
<dbReference type="InterPro" id="IPR051162">
    <property type="entry name" value="T4SS_component"/>
</dbReference>
<reference evidence="1 2" key="1">
    <citation type="journal article" date="2014" name="Genome Announc.">
        <title>Draft Genome Sequence of the Iron-Oxidizing, Acidophilic, and Halotolerant 'Thiobacillus prosperus' Type Strain DSM 5130.</title>
        <authorList>
            <person name="Ossandon F.J."/>
            <person name="Cardenas J.P."/>
            <person name="Corbett M."/>
            <person name="Quatrini R."/>
            <person name="Holmes D.S."/>
            <person name="Watkin E."/>
        </authorList>
    </citation>
    <scope>NUCLEOTIDE SEQUENCE [LARGE SCALE GENOMIC DNA]</scope>
    <source>
        <strain evidence="1 2">DSM 5130</strain>
    </source>
</reference>
<dbReference type="PANTHER" id="PTHR30121">
    <property type="entry name" value="UNCHARACTERIZED PROTEIN YJGR-RELATED"/>
    <property type="match status" value="1"/>
</dbReference>
<sequence length="827" mass="91634">MIAAKDRVKTLKATRALSELLPWVAPLTPGIVLCKDGGLLAGWSFHGLDSEGRGAAEQAGDSRHLERAINGFAGNRIKTWWTVRRDRSSGWAGGDFSDPVTRRVDAAARAAWNKKSHYVAHRAFWIMVSPPTPAETLVARIAQEGASGLLSGIGPWLLNVLAGQAAFENDARRLMDRVSEAESLFERVGSLFPAAGFNRLTEERLLGWLNALASPSEPYHPLRTRSALQALDETLGECTLDQNASAMYFAGPTRTVHAAALTIKTVPDAWPESIGPGVFDRILDIDCECVFSLATRYLDTEAARGAVKERRRHLLNWRKGLGGYVKEGLMKVETDQVDSDKDVQAKEADAALLDLSNSPSAGHAFPVLVLRAESAEKLERAVSDASRLFHVAEFAVLRERMHQISAWAGTLPGQWAEPVRWSYLSGAAIADMAPIRGPARGSSIARHLSKMSGSRQPALCTFATRSMEPYWLEPHLGDVGHGIILGPTGMGKSVLGGWMCLRWTQYPRSRVFVFDKDRSLRKMILLAGGHYLGDSGKMRINPFAGLEGDDDWRWATDFVVQLLSPDGGELEPVDVNEIATACRRIQSLEPGDRRLRSLKALLPARLGDRLAQWIGDGRYAGYFDHETDGMTLGAFVGIAMDEVLRFPRAARAFMDLAFHRIGKQLDGAPVYIHIEEGWFALDDPAFARKLDDWLRTLRKLNGVLILSTQSLKEIAESRTFTGFASAPNRFLLPNPDIASFESVYSDGLRLTHEQMKIIGEARPKGETVLVRDGRTRVLRVDIPAEGIALLRADAEADEVFERWMNSGHPEWRMRYVDEMVERQTRRD</sequence>
<gene>
    <name evidence="1" type="ORF">Thpro_022154</name>
</gene>
<dbReference type="Gene3D" id="3.40.50.300">
    <property type="entry name" value="P-loop containing nucleotide triphosphate hydrolases"/>
    <property type="match status" value="1"/>
</dbReference>
<dbReference type="InterPro" id="IPR027417">
    <property type="entry name" value="P-loop_NTPase"/>
</dbReference>
<dbReference type="EMBL" id="JQSG02000006">
    <property type="protein sequence ID" value="OBS07904.1"/>
    <property type="molecule type" value="Genomic_DNA"/>
</dbReference>
<dbReference type="SUPFAM" id="SSF52540">
    <property type="entry name" value="P-loop containing nucleoside triphosphate hydrolases"/>
    <property type="match status" value="1"/>
</dbReference>
<proteinExistence type="predicted"/>
<dbReference type="OrthoDB" id="5555485at2"/>
<dbReference type="PANTHER" id="PTHR30121:SF12">
    <property type="entry name" value="TYPE IV SECRETION SYSTEM PROTEIN CAGE"/>
    <property type="match status" value="1"/>
</dbReference>
<dbReference type="AlphaFoldDB" id="A0A1A6C018"/>
<protein>
    <recommendedName>
        <fullName evidence="3">CagE TrbE VirB component of type IV transporter system central domain-containing protein</fullName>
    </recommendedName>
</protein>
<comment type="caution">
    <text evidence="1">The sequence shown here is derived from an EMBL/GenBank/DDBJ whole genome shotgun (WGS) entry which is preliminary data.</text>
</comment>
<dbReference type="Proteomes" id="UP000029273">
    <property type="component" value="Unassembled WGS sequence"/>
</dbReference>
<keyword evidence="2" id="KW-1185">Reference proteome</keyword>
<evidence type="ECO:0008006" key="3">
    <source>
        <dbReference type="Google" id="ProtNLM"/>
    </source>
</evidence>
<organism evidence="1 2">
    <name type="scientific">Acidihalobacter prosperus</name>
    <dbReference type="NCBI Taxonomy" id="160660"/>
    <lineage>
        <taxon>Bacteria</taxon>
        <taxon>Pseudomonadati</taxon>
        <taxon>Pseudomonadota</taxon>
        <taxon>Gammaproteobacteria</taxon>
        <taxon>Chromatiales</taxon>
        <taxon>Ectothiorhodospiraceae</taxon>
        <taxon>Acidihalobacter</taxon>
    </lineage>
</organism>
<accession>A0A1A6C018</accession>
<dbReference type="RefSeq" id="WP_038093153.1">
    <property type="nucleotide sequence ID" value="NZ_JQSG02000006.1"/>
</dbReference>